<name>A0ACB0YWL7_MELEN</name>
<evidence type="ECO:0000313" key="2">
    <source>
        <dbReference type="Proteomes" id="UP001497535"/>
    </source>
</evidence>
<evidence type="ECO:0000313" key="1">
    <source>
        <dbReference type="EMBL" id="CAK5065763.1"/>
    </source>
</evidence>
<gene>
    <name evidence="1" type="ORF">MENTE1834_LOCUS17408</name>
</gene>
<proteinExistence type="predicted"/>
<comment type="caution">
    <text evidence="1">The sequence shown here is derived from an EMBL/GenBank/DDBJ whole genome shotgun (WGS) entry which is preliminary data.</text>
</comment>
<dbReference type="EMBL" id="CAVMJV010000019">
    <property type="protein sequence ID" value="CAK5065763.1"/>
    <property type="molecule type" value="Genomic_DNA"/>
</dbReference>
<sequence>MLSSTKKEKEINKNQKKKSNQNQQELTNGQQVALIQNGNKQNGDTKRNGISSHHLLPSEEDNSESTSIVDDNSASLTLQQTHLIENEGQSDVLKTEEHFTSEIKSFVVVNPPKFKQRIKAYRLKSTDRVTLVAEVQSWPVAEFEWFCNDKPVNEIKNENTVFTVKTNGNVSIMNIQNPLEGIYACAAKNSAGISKSYGYIKINDSQTQTEETSNLIIGILSPPPTPEPTTTHSKSTKRPPRFLTDVPNLALINSEIAVFDVEVRPVADSFTWYLDGHLIAEIISTNTSEDVFPIDSANATFFLPKSGHCVAHFKDAKPGRYTCVAKNEAGIAKSTGFIERISDLNSISNIHTNLLRETTLPPISSEGRGGSRERFSGSRTKTTIHTTTVVHRSSSLPKRKASGESSRADSEFDSSLIVRPKMATPEKESVNADRTPIIPNFVVFPPPTICLSKQMQKTLELHVACQAYPPAQINWFINGKGLAEELEKNEYRVLTEHNESRLLVESGGEGGLPKEGIYVAEASNAYGTGRCETMVTISDDILSTIEENFVDDSETVTKIIQKRVERQELFEQDSDEEDEFLNEKDGNGGDKFFVSTQTIEEAPMREVEQIHILQQKRPEIVQAPDSRIFVPGGLPLVLELKADSESDCTIRWYLKNFELHPNGNTVIVENLERNHEKLTILNPTEGIYKAVIQNDHGMATYECRVLVEVPPQSDQDLPEFMQRSRALLLKSPTPPPIFKPEKQRPTKEESDAVKRIDIAPKIISEFEEVYRIGENMPFELDVKAEARPEAQFQWKHNNFEIKSNDQVQIKHVGENNEKISFAKAVDGIVEVHAVNKLGKDIKRTKVVVDYSFDPSNENDVNKKLTEEMEDKRKEEETDEEPGKLEKRKKDTQGVQESGDSEVVESSKKKAKKIADKVKQTEAKQSLENDLISIEKQEETYSLLVKVAESVADNLVANIFVNALEEATQKLVDNENNKKKVDKKKIASKKKTEAKKEGDILIEIDLINNKMSDSLNILANLQMFEVESVNKKVLSLPASKIKEKEKIASKSEKEVDINKESSEAKKIEEPVEGKIQEKIGADREDISEEERNKSLSQRRPSQQQLDNVNLQDMELLELVNRLRTVEGFLTEQPDEVGKEEKKEEERRRDKPVEEKIVQEAVSSEKDEFLVNGTWTIKDVHENQNIIADTAELEAKRQLEIAQKVKQHRDEIAAKQQQQQQQQSSRSPSRRRAEIQIVVVEQERTPDRKPEQHPPAQPIPYGGKPKINKITLGVFLNLPPHVVAFNVYLLETNSLNVERNIKLGSKEKTKNKDKEETKMLQKSEKQPETQQNEQSLIETEGYFTSSGDNTTKGIQEEKNLDSQLLVRLKPEVPLEKSEAEPLSDISERTEDISEETRDSGKGDKIKRKASFSQLELETIAADLLFVQDLERGESEAQILEMDRSNASGITRKILAKSSILQKLEEFKEKLTSDLFSLEQLFQAQFSARCGAKLEIVKNQECANIEVIVADFLLEKGVESTEKKQISTTVSYQKPEFLEELPSVPIELLEGVERQVFPKCTFKGIPTPTVTWWIGNEPVLGNKFVDCIVEEGASYLVAQKVPIEWDGKEIHCELHSSAGMSTSKSGTIRVLGNNEINVDIALEAVEEPHSEGVAEYALKTFYSARYGRKKQQKPTSKFSLGERKMSRESLSTVLERLDERRGHRPTTITRPSSFGGVPPFFIVPLAPSLYLNEGQNITLSAKCVGANRLIWKKDSSIIVGNEDKYIIDTVMSSGTTRLTILNINLRDEASYTCEGINEYGRASTECRMTTESDEMCENEADILISCKKIDSEAHIEIGVLEAIKETQEITINEDKKKIKKSVTFEAEEVNLRVDINFEDVDVLDVNLYESFEEVVSEIIQVGGKEREEVKMEEKETKLLTDFTLEVEINYETTDMLEIFLYETIEFVETVISKWEIVIDDLMQKADAEAKQKAETEAKQKAETEAKQKAEAEATKQKG</sequence>
<reference evidence="1" key="1">
    <citation type="submission" date="2023-11" db="EMBL/GenBank/DDBJ databases">
        <authorList>
            <person name="Poullet M."/>
        </authorList>
    </citation>
    <scope>NUCLEOTIDE SEQUENCE</scope>
    <source>
        <strain evidence="1">E1834</strain>
    </source>
</reference>
<dbReference type="Proteomes" id="UP001497535">
    <property type="component" value="Unassembled WGS sequence"/>
</dbReference>
<keyword evidence="2" id="KW-1185">Reference proteome</keyword>
<protein>
    <submittedName>
        <fullName evidence="1">Uncharacterized protein</fullName>
    </submittedName>
</protein>
<accession>A0ACB0YWL7</accession>
<organism evidence="1 2">
    <name type="scientific">Meloidogyne enterolobii</name>
    <name type="common">Root-knot nematode worm</name>
    <name type="synonym">Meloidogyne mayaguensis</name>
    <dbReference type="NCBI Taxonomy" id="390850"/>
    <lineage>
        <taxon>Eukaryota</taxon>
        <taxon>Metazoa</taxon>
        <taxon>Ecdysozoa</taxon>
        <taxon>Nematoda</taxon>
        <taxon>Chromadorea</taxon>
        <taxon>Rhabditida</taxon>
        <taxon>Tylenchina</taxon>
        <taxon>Tylenchomorpha</taxon>
        <taxon>Tylenchoidea</taxon>
        <taxon>Meloidogynidae</taxon>
        <taxon>Meloidogyninae</taxon>
        <taxon>Meloidogyne</taxon>
    </lineage>
</organism>